<dbReference type="InterPro" id="IPR050438">
    <property type="entry name" value="LMW_PTPase"/>
</dbReference>
<dbReference type="SUPFAM" id="SSF52788">
    <property type="entry name" value="Phosphotyrosine protein phosphatases I"/>
    <property type="match status" value="1"/>
</dbReference>
<dbReference type="Proteomes" id="UP000515349">
    <property type="component" value="Chromosome"/>
</dbReference>
<reference evidence="10" key="2">
    <citation type="submission" date="2020-07" db="EMBL/GenBank/DDBJ databases">
        <title>Flavobacterium sp. xlx-214.</title>
        <authorList>
            <person name="Yang C."/>
        </authorList>
    </citation>
    <scope>NUCLEOTIDE SEQUENCE [LARGE SCALE GENOMIC DNA]</scope>
    <source>
        <strain evidence="10">CX-624</strain>
    </source>
</reference>
<dbReference type="Gene3D" id="3.40.50.2300">
    <property type="match status" value="1"/>
</dbReference>
<evidence type="ECO:0000256" key="3">
    <source>
        <dbReference type="ARBA" id="ARBA00022801"/>
    </source>
</evidence>
<dbReference type="InterPro" id="IPR023485">
    <property type="entry name" value="Ptyr_pPase"/>
</dbReference>
<dbReference type="EMBL" id="JACEUX010000001">
    <property type="protein sequence ID" value="MBA5246180.1"/>
    <property type="molecule type" value="Genomic_DNA"/>
</dbReference>
<evidence type="ECO:0000256" key="4">
    <source>
        <dbReference type="ARBA" id="ARBA00022912"/>
    </source>
</evidence>
<dbReference type="RefSeq" id="WP_181886277.1">
    <property type="nucleotide sequence ID" value="NZ_CP059472.1"/>
</dbReference>
<accession>A0A7D7LPX5</accession>
<reference evidence="7" key="3">
    <citation type="submission" date="2020-07" db="EMBL/GenBank/DDBJ databases">
        <authorList>
            <person name="Yang C."/>
        </authorList>
    </citation>
    <scope>NUCLEOTIDE SEQUENCE</scope>
    <source>
        <strain evidence="7">Cx-624</strain>
    </source>
</reference>
<dbReference type="EMBL" id="CP059472">
    <property type="protein sequence ID" value="QMS98436.1"/>
    <property type="molecule type" value="Genomic_DNA"/>
</dbReference>
<dbReference type="InterPro" id="IPR036196">
    <property type="entry name" value="Ptyr_pPase_sf"/>
</dbReference>
<protein>
    <recommendedName>
        <fullName evidence="2">protein-tyrosine-phosphatase</fullName>
        <ecNumber evidence="2">3.1.3.48</ecNumber>
    </recommendedName>
</protein>
<dbReference type="Pfam" id="PF01451">
    <property type="entry name" value="LMWPc"/>
    <property type="match status" value="1"/>
</dbReference>
<evidence type="ECO:0000256" key="2">
    <source>
        <dbReference type="ARBA" id="ARBA00013064"/>
    </source>
</evidence>
<reference evidence="8 9" key="1">
    <citation type="submission" date="2020-07" db="EMBL/GenBank/DDBJ databases">
        <title>Chryseobacterium sp.cx-624.</title>
        <authorList>
            <person name="Yang C."/>
        </authorList>
    </citation>
    <scope>NUCLEOTIDE SEQUENCE [LARGE SCALE GENOMIC DNA]</scope>
    <source>
        <strain evidence="8">Cx-624</strain>
        <strain evidence="9">cx-624</strain>
    </source>
</reference>
<dbReference type="KEGG" id="cbau:H1R16_00010"/>
<feature type="active site" description="Proton donor" evidence="5">
    <location>
        <position position="121"/>
    </location>
</feature>
<dbReference type="PRINTS" id="PR00719">
    <property type="entry name" value="LMWPTPASE"/>
</dbReference>
<comment type="similarity">
    <text evidence="1">Belongs to the low molecular weight phosphotyrosine protein phosphatase family.</text>
</comment>
<dbReference type="PANTHER" id="PTHR11717">
    <property type="entry name" value="LOW MOLECULAR WEIGHT PROTEIN TYROSINE PHOSPHATASE"/>
    <property type="match status" value="1"/>
</dbReference>
<dbReference type="PANTHER" id="PTHR11717:SF7">
    <property type="entry name" value="LOW MOLECULAR WEIGHT PHOSPHOTYROSINE PROTEIN PHOSPHATASE"/>
    <property type="match status" value="1"/>
</dbReference>
<keyword evidence="4" id="KW-0904">Protein phosphatase</keyword>
<evidence type="ECO:0000313" key="8">
    <source>
        <dbReference type="EMBL" id="QMS98436.1"/>
    </source>
</evidence>
<evidence type="ECO:0000256" key="1">
    <source>
        <dbReference type="ARBA" id="ARBA00011063"/>
    </source>
</evidence>
<evidence type="ECO:0000313" key="10">
    <source>
        <dbReference type="Proteomes" id="UP000539710"/>
    </source>
</evidence>
<dbReference type="Proteomes" id="UP000539710">
    <property type="component" value="Unassembled WGS sequence"/>
</dbReference>
<feature type="active site" description="Nucleophile" evidence="5">
    <location>
        <position position="7"/>
    </location>
</feature>
<keyword evidence="3" id="KW-0378">Hydrolase</keyword>
<evidence type="ECO:0000256" key="5">
    <source>
        <dbReference type="PIRSR" id="PIRSR617867-1"/>
    </source>
</evidence>
<dbReference type="SMART" id="SM00226">
    <property type="entry name" value="LMWPc"/>
    <property type="match status" value="1"/>
</dbReference>
<sequence>MKILVVCLGNICRSPLAEGILASKLPADFVVDSAGTISLHEGENPDKRAIAIGQNYGIDISAQRSRPIIKQDFQTYDHIYCMDRTVLHDVIELTESEEERARVSLFLEAAGLEINDFEVKDPYWSEMEGFEEAFGILDQASERISKKLTHQI</sequence>
<dbReference type="AlphaFoldDB" id="A0A7D7LPX5"/>
<organism evidence="8 9">
    <name type="scientific">Marnyiella aurantia</name>
    <dbReference type="NCBI Taxonomy" id="2758037"/>
    <lineage>
        <taxon>Bacteria</taxon>
        <taxon>Pseudomonadati</taxon>
        <taxon>Bacteroidota</taxon>
        <taxon>Flavobacteriia</taxon>
        <taxon>Flavobacteriales</taxon>
        <taxon>Weeksellaceae</taxon>
        <taxon>Marnyiella</taxon>
    </lineage>
</organism>
<dbReference type="CDD" id="cd16343">
    <property type="entry name" value="LMWPTP"/>
    <property type="match status" value="1"/>
</dbReference>
<dbReference type="EC" id="3.1.3.48" evidence="2"/>
<dbReference type="InterPro" id="IPR017867">
    <property type="entry name" value="Tyr_phospatase_low_mol_wt"/>
</dbReference>
<name>A0A7D7LPX5_9FLAO</name>
<evidence type="ECO:0000313" key="7">
    <source>
        <dbReference type="EMBL" id="MBA5246180.1"/>
    </source>
</evidence>
<dbReference type="GO" id="GO:0004725">
    <property type="term" value="F:protein tyrosine phosphatase activity"/>
    <property type="evidence" value="ECO:0007669"/>
    <property type="project" value="UniProtKB-EC"/>
</dbReference>
<evidence type="ECO:0000313" key="9">
    <source>
        <dbReference type="Proteomes" id="UP000515349"/>
    </source>
</evidence>
<feature type="active site" description="Nucleophile" evidence="5">
    <location>
        <position position="13"/>
    </location>
</feature>
<evidence type="ECO:0000259" key="6">
    <source>
        <dbReference type="SMART" id="SM00226"/>
    </source>
</evidence>
<feature type="domain" description="Phosphotyrosine protein phosphatase I" evidence="6">
    <location>
        <begin position="1"/>
        <end position="147"/>
    </location>
</feature>
<gene>
    <name evidence="8" type="ORF">H1R16_00010</name>
    <name evidence="7" type="ORF">H2507_03265</name>
</gene>
<keyword evidence="10" id="KW-1185">Reference proteome</keyword>
<proteinExistence type="inferred from homology"/>